<dbReference type="Pfam" id="PF11998">
    <property type="entry name" value="DUF3493"/>
    <property type="match status" value="1"/>
</dbReference>
<reference evidence="3 4" key="1">
    <citation type="journal article" date="2010" name="Nature">
        <title>The Ectocarpus genome and the independent evolution of multicellularity in brown algae.</title>
        <authorList>
            <person name="Cock J.M."/>
            <person name="Sterck L."/>
            <person name="Rouze P."/>
            <person name="Scornet D."/>
            <person name="Allen A.E."/>
            <person name="Amoutzias G."/>
            <person name="Anthouard V."/>
            <person name="Artiguenave F."/>
            <person name="Aury J.M."/>
            <person name="Badger J.H."/>
            <person name="Beszteri B."/>
            <person name="Billiau K."/>
            <person name="Bonnet E."/>
            <person name="Bothwell J.H."/>
            <person name="Bowler C."/>
            <person name="Boyen C."/>
            <person name="Brownlee C."/>
            <person name="Carrano C.J."/>
            <person name="Charrier B."/>
            <person name="Cho G.Y."/>
            <person name="Coelho S.M."/>
            <person name="Collen J."/>
            <person name="Corre E."/>
            <person name="Da Silva C."/>
            <person name="Delage L."/>
            <person name="Delaroque N."/>
            <person name="Dittami S.M."/>
            <person name="Doulbeau S."/>
            <person name="Elias M."/>
            <person name="Farnham G."/>
            <person name="Gachon C.M."/>
            <person name="Gschloessl B."/>
            <person name="Heesch S."/>
            <person name="Jabbari K."/>
            <person name="Jubin C."/>
            <person name="Kawai H."/>
            <person name="Kimura K."/>
            <person name="Kloareg B."/>
            <person name="Kupper F.C."/>
            <person name="Lang D."/>
            <person name="Le Bail A."/>
            <person name="Leblanc C."/>
            <person name="Lerouge P."/>
            <person name="Lohr M."/>
            <person name="Lopez P.J."/>
            <person name="Martens C."/>
            <person name="Maumus F."/>
            <person name="Michel G."/>
            <person name="Miranda-Saavedra D."/>
            <person name="Morales J."/>
            <person name="Moreau H."/>
            <person name="Motomura T."/>
            <person name="Nagasato C."/>
            <person name="Napoli C.A."/>
            <person name="Nelson D.R."/>
            <person name="Nyvall-Collen P."/>
            <person name="Peters A.F."/>
            <person name="Pommier C."/>
            <person name="Potin P."/>
            <person name="Poulain J."/>
            <person name="Quesneville H."/>
            <person name="Read B."/>
            <person name="Rensing S.A."/>
            <person name="Ritter A."/>
            <person name="Rousvoal S."/>
            <person name="Samanta M."/>
            <person name="Samson G."/>
            <person name="Schroeder D.C."/>
            <person name="Segurens B."/>
            <person name="Strittmatter M."/>
            <person name="Tonon T."/>
            <person name="Tregear J.W."/>
            <person name="Valentin K."/>
            <person name="von Dassow P."/>
            <person name="Yamagishi T."/>
            <person name="Van de Peer Y."/>
            <person name="Wincker P."/>
        </authorList>
    </citation>
    <scope>NUCLEOTIDE SEQUENCE [LARGE SCALE GENOMIC DNA]</scope>
    <source>
        <strain evidence="4">Ec32 / CCAP1310/4</strain>
    </source>
</reference>
<dbReference type="Proteomes" id="UP000002630">
    <property type="component" value="Unassembled WGS sequence"/>
</dbReference>
<evidence type="ECO:0000256" key="1">
    <source>
        <dbReference type="SAM" id="Coils"/>
    </source>
</evidence>
<evidence type="ECO:0000313" key="3">
    <source>
        <dbReference type="EMBL" id="CBJ29716.1"/>
    </source>
</evidence>
<accession>D7FLE8</accession>
<keyword evidence="2" id="KW-0472">Membrane</keyword>
<dbReference type="InParanoid" id="D7FLE8"/>
<keyword evidence="1" id="KW-0175">Coiled coil</keyword>
<evidence type="ECO:0000256" key="2">
    <source>
        <dbReference type="SAM" id="Phobius"/>
    </source>
</evidence>
<dbReference type="OrthoDB" id="5130at2759"/>
<evidence type="ECO:0000313" key="4">
    <source>
        <dbReference type="Proteomes" id="UP000002630"/>
    </source>
</evidence>
<gene>
    <name evidence="3" type="ORF">Esi_0159_0052</name>
</gene>
<feature type="transmembrane region" description="Helical" evidence="2">
    <location>
        <begin position="65"/>
        <end position="90"/>
    </location>
</feature>
<protein>
    <submittedName>
        <fullName evidence="3">Uncharacterized protein</fullName>
    </submittedName>
</protein>
<dbReference type="STRING" id="2880.D7FLE8"/>
<proteinExistence type="predicted"/>
<dbReference type="PANTHER" id="PTHR35498">
    <property type="entry name" value="PROTEIN LOW PSII ACCUMULATION 1, CHLOROPLASTIC"/>
    <property type="match status" value="1"/>
</dbReference>
<dbReference type="PANTHER" id="PTHR35498:SF1">
    <property type="entry name" value="LOW PSII ACCUMULATION-LIKE PROTEIN"/>
    <property type="match status" value="1"/>
</dbReference>
<dbReference type="AlphaFoldDB" id="D7FLE8"/>
<keyword evidence="4" id="KW-1185">Reference proteome</keyword>
<dbReference type="eggNOG" id="ENOG502S5R7">
    <property type="taxonomic scope" value="Eukaryota"/>
</dbReference>
<feature type="coiled-coil region" evidence="1">
    <location>
        <begin position="123"/>
        <end position="150"/>
    </location>
</feature>
<keyword evidence="2" id="KW-0812">Transmembrane</keyword>
<dbReference type="EMBL" id="FN649760">
    <property type="protein sequence ID" value="CBJ29716.1"/>
    <property type="molecule type" value="Genomic_DNA"/>
</dbReference>
<feature type="transmembrane region" description="Helical" evidence="2">
    <location>
        <begin position="102"/>
        <end position="122"/>
    </location>
</feature>
<organism evidence="3 4">
    <name type="scientific">Ectocarpus siliculosus</name>
    <name type="common">Brown alga</name>
    <name type="synonym">Conferva siliculosa</name>
    <dbReference type="NCBI Taxonomy" id="2880"/>
    <lineage>
        <taxon>Eukaryota</taxon>
        <taxon>Sar</taxon>
        <taxon>Stramenopiles</taxon>
        <taxon>Ochrophyta</taxon>
        <taxon>PX clade</taxon>
        <taxon>Phaeophyceae</taxon>
        <taxon>Ectocarpales</taxon>
        <taxon>Ectocarpaceae</taxon>
        <taxon>Ectocarpus</taxon>
    </lineage>
</organism>
<dbReference type="InterPro" id="IPR021883">
    <property type="entry name" value="LPA1-like"/>
</dbReference>
<sequence>MMAKGKKKGKGKAGRLELIESVAAATEKGDADSQADEEDDEIATPAFNIDKLKAETKTPFRTFRIFIYGAFGLSALIGGITSLTQLAATLSDQPGALELQKVLINLLVDFGVMAAAAFCYNFETSQQEDLEQVEAANREKRQKLKATKITGDVNADRVKQLRALSVKVPGSGSGAELEGAKEAPVGVLMDEAKQAFCVLAGGKEFVRDSIVAAMLAKNQIFPSLNLLVVPVEMEVANDGKGAKGLAKGFGTSLSYEEQGYVAAPVDEDGWRALMEEEFEAAERQGVVAKSSGKDGIVLLVSKKGKVLRRGVGIPMWNIIRDDVDPPPDKKKGKK</sequence>
<keyword evidence="2" id="KW-1133">Transmembrane helix</keyword>
<name>D7FLE8_ECTSI</name>